<dbReference type="HOGENOM" id="CLU_2177772_0_0_2"/>
<dbReference type="Proteomes" id="UP000028194">
    <property type="component" value="Chromosome"/>
</dbReference>
<keyword evidence="2" id="KW-1185">Reference proteome</keyword>
<evidence type="ECO:0000313" key="2">
    <source>
        <dbReference type="Proteomes" id="UP000028194"/>
    </source>
</evidence>
<sequence length="109" mass="12130">MVRSSVVEFAGDMCSHFLPAFNAVVQVVILKDLCLFVAHAASLVIFHEKSLAVWLLQCLHVKTKTYAYYKIPAKEERRAIAKSPMNTIAARPASMYTRNGMPGMTQTPT</sequence>
<organism evidence="1 2">
    <name type="scientific">Candidatus Nitrososphaera evergladensis SR1</name>
    <dbReference type="NCBI Taxonomy" id="1459636"/>
    <lineage>
        <taxon>Archaea</taxon>
        <taxon>Nitrososphaerota</taxon>
        <taxon>Nitrososphaeria</taxon>
        <taxon>Nitrososphaerales</taxon>
        <taxon>Nitrososphaeraceae</taxon>
        <taxon>Nitrososphaera</taxon>
    </lineage>
</organism>
<gene>
    <name evidence="1" type="ORF">NTE_02367</name>
</gene>
<protein>
    <submittedName>
        <fullName evidence="1">Uncharacterized protein</fullName>
    </submittedName>
</protein>
<dbReference type="KEGG" id="nev:NTE_02367"/>
<reference evidence="1 2" key="1">
    <citation type="journal article" date="2014" name="PLoS ONE">
        <title>Genome Sequence of Candidatus Nitrososphaera evergladensis from Group I.1b Enriched from Everglades Soil Reveals Novel Genomic Features of the Ammonia-Oxidizing Archaea.</title>
        <authorList>
            <person name="Zhalnina K.V."/>
            <person name="Dias R."/>
            <person name="Leonard M.T."/>
            <person name="Dorr de Quadros P."/>
            <person name="Camargo F.A."/>
            <person name="Drew J.C."/>
            <person name="Farmerie W.G."/>
            <person name="Daroub S.H."/>
            <person name="Triplett E.W."/>
        </authorList>
    </citation>
    <scope>NUCLEOTIDE SEQUENCE [LARGE SCALE GENOMIC DNA]</scope>
    <source>
        <strain evidence="1 2">SR1</strain>
    </source>
</reference>
<dbReference type="AlphaFoldDB" id="A0A075MYS7"/>
<dbReference type="EMBL" id="CP007174">
    <property type="protein sequence ID" value="AIF84419.1"/>
    <property type="molecule type" value="Genomic_DNA"/>
</dbReference>
<evidence type="ECO:0000313" key="1">
    <source>
        <dbReference type="EMBL" id="AIF84419.1"/>
    </source>
</evidence>
<proteinExistence type="predicted"/>
<accession>A0A075MYS7</accession>
<name>A0A075MYS7_9ARCH</name>